<name>I4BFD3_MYCCN</name>
<keyword evidence="7" id="KW-0413">Isomerase</keyword>
<keyword evidence="3 8" id="KW-0812">Transmembrane</keyword>
<feature type="transmembrane region" description="Helical" evidence="8">
    <location>
        <begin position="6"/>
        <end position="23"/>
    </location>
</feature>
<evidence type="ECO:0000256" key="8">
    <source>
        <dbReference type="SAM" id="Phobius"/>
    </source>
</evidence>
<keyword evidence="5 8" id="KW-1133">Transmembrane helix</keyword>
<gene>
    <name evidence="10" type="ordered locus">Mycch_1182</name>
</gene>
<reference evidence="10" key="1">
    <citation type="submission" date="2012-06" db="EMBL/GenBank/DDBJ databases">
        <title>Complete sequence of chromosome of Mycobacterium chubuense NBB4.</title>
        <authorList>
            <consortium name="US DOE Joint Genome Institute"/>
            <person name="Lucas S."/>
            <person name="Han J."/>
            <person name="Lapidus A."/>
            <person name="Cheng J.-F."/>
            <person name="Goodwin L."/>
            <person name="Pitluck S."/>
            <person name="Peters L."/>
            <person name="Mikhailova N."/>
            <person name="Teshima H."/>
            <person name="Detter J.C."/>
            <person name="Han C."/>
            <person name="Tapia R."/>
            <person name="Land M."/>
            <person name="Hauser L."/>
            <person name="Kyrpides N."/>
            <person name="Ivanova N."/>
            <person name="Pagani I."/>
            <person name="Mattes T."/>
            <person name="Holmes A."/>
            <person name="Rutledge P."/>
            <person name="Paulsen I."/>
            <person name="Coleman N."/>
            <person name="Woyke T."/>
        </authorList>
    </citation>
    <scope>NUCLEOTIDE SEQUENCE [LARGE SCALE GENOMIC DNA]</scope>
    <source>
        <strain evidence="10">NBB4</strain>
    </source>
</reference>
<evidence type="ECO:0000256" key="4">
    <source>
        <dbReference type="ARBA" id="ARBA00022746"/>
    </source>
</evidence>
<keyword evidence="11" id="KW-1185">Reference proteome</keyword>
<dbReference type="InterPro" id="IPR017825">
    <property type="entry name" value="Lycopene_cyclase_dom"/>
</dbReference>
<comment type="pathway">
    <text evidence="2">Carotenoid biosynthesis.</text>
</comment>
<dbReference type="GO" id="GO:0016872">
    <property type="term" value="F:intramolecular lyase activity"/>
    <property type="evidence" value="ECO:0007669"/>
    <property type="project" value="InterPro"/>
</dbReference>
<dbReference type="HOGENOM" id="CLU_136708_0_0_11"/>
<accession>I4BFD3</accession>
<dbReference type="AlphaFoldDB" id="I4BFD3"/>
<evidence type="ECO:0000259" key="9">
    <source>
        <dbReference type="Pfam" id="PF18916"/>
    </source>
</evidence>
<evidence type="ECO:0000256" key="5">
    <source>
        <dbReference type="ARBA" id="ARBA00022989"/>
    </source>
</evidence>
<dbReference type="EMBL" id="CP003053">
    <property type="protein sequence ID" value="AFM15990.1"/>
    <property type="molecule type" value="Genomic_DNA"/>
</dbReference>
<evidence type="ECO:0000256" key="6">
    <source>
        <dbReference type="ARBA" id="ARBA00023136"/>
    </source>
</evidence>
<evidence type="ECO:0000256" key="7">
    <source>
        <dbReference type="ARBA" id="ARBA00023235"/>
    </source>
</evidence>
<comment type="subcellular location">
    <subcellularLocation>
        <location evidence="1">Membrane</location>
        <topology evidence="1">Multi-pass membrane protein</topology>
    </subcellularLocation>
</comment>
<dbReference type="KEGG" id="mcb:Mycch_1182"/>
<dbReference type="GO" id="GO:0016020">
    <property type="term" value="C:membrane"/>
    <property type="evidence" value="ECO:0007669"/>
    <property type="project" value="UniProtKB-SubCell"/>
</dbReference>
<dbReference type="PATRIC" id="fig|710421.3.peg.1191"/>
<feature type="transmembrane region" description="Helical" evidence="8">
    <location>
        <begin position="35"/>
        <end position="59"/>
    </location>
</feature>
<evidence type="ECO:0000313" key="11">
    <source>
        <dbReference type="Proteomes" id="UP000006057"/>
    </source>
</evidence>
<keyword evidence="6 8" id="KW-0472">Membrane</keyword>
<dbReference type="Proteomes" id="UP000006057">
    <property type="component" value="Chromosome"/>
</dbReference>
<feature type="domain" description="Lycopene cyclase" evidence="9">
    <location>
        <begin position="4"/>
        <end position="94"/>
    </location>
</feature>
<dbReference type="OrthoDB" id="5195186at2"/>
<dbReference type="NCBIfam" id="TIGR03462">
    <property type="entry name" value="CarR_dom_SF"/>
    <property type="match status" value="1"/>
</dbReference>
<dbReference type="eggNOG" id="ENOG5033310">
    <property type="taxonomic scope" value="Bacteria"/>
</dbReference>
<dbReference type="Pfam" id="PF18916">
    <property type="entry name" value="Lycopene_cyc"/>
    <property type="match status" value="1"/>
</dbReference>
<evidence type="ECO:0000256" key="1">
    <source>
        <dbReference type="ARBA" id="ARBA00004141"/>
    </source>
</evidence>
<dbReference type="RefSeq" id="WP_014814473.1">
    <property type="nucleotide sequence ID" value="NC_018027.1"/>
</dbReference>
<protein>
    <submittedName>
        <fullName evidence="10">Lycopene cyclase domain protein</fullName>
    </submittedName>
</protein>
<dbReference type="GO" id="GO:0045436">
    <property type="term" value="F:lycopene beta cyclase activity"/>
    <property type="evidence" value="ECO:0007669"/>
    <property type="project" value="UniProtKB-ARBA"/>
</dbReference>
<evidence type="ECO:0000313" key="10">
    <source>
        <dbReference type="EMBL" id="AFM15990.1"/>
    </source>
</evidence>
<sequence precursor="true">MDRWHYLIVLGACVLVTLPLEIFGKGVYRQPRRLVTALLPVLVVFLIWDTLAVAGGVWWYNPIYITGIVAPGDLPIEEILFFVVIPLCGLLTYNAVDAILNLVRGRARRAEKVDR</sequence>
<dbReference type="STRING" id="710421.Mycch_1182"/>
<evidence type="ECO:0000256" key="3">
    <source>
        <dbReference type="ARBA" id="ARBA00022692"/>
    </source>
</evidence>
<keyword evidence="4" id="KW-0125">Carotenoid biosynthesis</keyword>
<feature type="transmembrane region" description="Helical" evidence="8">
    <location>
        <begin position="79"/>
        <end position="103"/>
    </location>
</feature>
<proteinExistence type="predicted"/>
<dbReference type="GO" id="GO:0016117">
    <property type="term" value="P:carotenoid biosynthetic process"/>
    <property type="evidence" value="ECO:0007669"/>
    <property type="project" value="UniProtKB-KW"/>
</dbReference>
<organism evidence="10 11">
    <name type="scientific">Mycolicibacterium chubuense (strain NBB4)</name>
    <name type="common">Mycobacterium chubuense</name>
    <dbReference type="NCBI Taxonomy" id="710421"/>
    <lineage>
        <taxon>Bacteria</taxon>
        <taxon>Bacillati</taxon>
        <taxon>Actinomycetota</taxon>
        <taxon>Actinomycetes</taxon>
        <taxon>Mycobacteriales</taxon>
        <taxon>Mycobacteriaceae</taxon>
        <taxon>Mycolicibacterium</taxon>
    </lineage>
</organism>
<evidence type="ECO:0000256" key="2">
    <source>
        <dbReference type="ARBA" id="ARBA00004829"/>
    </source>
</evidence>